<evidence type="ECO:0000313" key="15">
    <source>
        <dbReference type="Proteomes" id="UP000042958"/>
    </source>
</evidence>
<feature type="domain" description="Mediator complex subunit Med12" evidence="13">
    <location>
        <begin position="287"/>
        <end position="350"/>
    </location>
</feature>
<proteinExistence type="inferred from homology"/>
<evidence type="ECO:0000256" key="5">
    <source>
        <dbReference type="ARBA" id="ARBA00022491"/>
    </source>
</evidence>
<evidence type="ECO:0000256" key="10">
    <source>
        <dbReference type="ARBA" id="ARBA00025661"/>
    </source>
</evidence>
<organism evidence="14 15">
    <name type="scientific">Penicillium brasilianum</name>
    <dbReference type="NCBI Taxonomy" id="104259"/>
    <lineage>
        <taxon>Eukaryota</taxon>
        <taxon>Fungi</taxon>
        <taxon>Dikarya</taxon>
        <taxon>Ascomycota</taxon>
        <taxon>Pezizomycotina</taxon>
        <taxon>Eurotiomycetes</taxon>
        <taxon>Eurotiomycetidae</taxon>
        <taxon>Eurotiales</taxon>
        <taxon>Aspergillaceae</taxon>
        <taxon>Penicillium</taxon>
    </lineage>
</organism>
<evidence type="ECO:0000256" key="2">
    <source>
        <dbReference type="ARBA" id="ARBA00010289"/>
    </source>
</evidence>
<dbReference type="GO" id="GO:0006357">
    <property type="term" value="P:regulation of transcription by RNA polymerase II"/>
    <property type="evidence" value="ECO:0007669"/>
    <property type="project" value="InterPro"/>
</dbReference>
<comment type="similarity">
    <text evidence="2">Belongs to the Mediator complex subunit 12 family.</text>
</comment>
<keyword evidence="8" id="KW-0804">Transcription</keyword>
<keyword evidence="6" id="KW-0805">Transcription regulation</keyword>
<dbReference type="Proteomes" id="UP000042958">
    <property type="component" value="Unassembled WGS sequence"/>
</dbReference>
<evidence type="ECO:0000313" key="14">
    <source>
        <dbReference type="EMBL" id="CEJ56905.1"/>
    </source>
</evidence>
<dbReference type="OrthoDB" id="20828at2759"/>
<feature type="region of interest" description="Disordered" evidence="12">
    <location>
        <begin position="1487"/>
        <end position="1516"/>
    </location>
</feature>
<comment type="subcellular location">
    <subcellularLocation>
        <location evidence="1">Nucleus</location>
    </subcellularLocation>
</comment>
<dbReference type="STRING" id="104259.A0A0F7TNA2"/>
<name>A0A0F7TNA2_PENBI</name>
<dbReference type="GO" id="GO:0016592">
    <property type="term" value="C:mediator complex"/>
    <property type="evidence" value="ECO:0007669"/>
    <property type="project" value="InterPro"/>
</dbReference>
<keyword evidence="15" id="KW-1185">Reference proteome</keyword>
<dbReference type="Pfam" id="PF09497">
    <property type="entry name" value="Med12"/>
    <property type="match status" value="1"/>
</dbReference>
<dbReference type="SMART" id="SM01281">
    <property type="entry name" value="Med12"/>
    <property type="match status" value="1"/>
</dbReference>
<comment type="function">
    <text evidence="10">Component of the SRB8-11 complex. The SRB8-11 complex is a regulatory module of the Mediator complex which is itself involved in regulation of basal and activated RNA polymerase II-dependent transcription. The SRB8-11 complex may be involved in the transcriptional repression of a subset of genes regulated by Mediator. It may inhibit the association of the Mediator complex with RNA polymerase II to form the holoenzyme complex.</text>
</comment>
<keyword evidence="9" id="KW-0539">Nucleus</keyword>
<feature type="region of interest" description="Disordered" evidence="12">
    <location>
        <begin position="140"/>
        <end position="195"/>
    </location>
</feature>
<dbReference type="PANTHER" id="PTHR46567:SF1">
    <property type="entry name" value="MEDIATOR OF RNA POLYMERASE II TRANSCRIPTION SUBUNIT 12"/>
    <property type="match status" value="1"/>
</dbReference>
<dbReference type="GO" id="GO:0003712">
    <property type="term" value="F:transcription coregulator activity"/>
    <property type="evidence" value="ECO:0007669"/>
    <property type="project" value="InterPro"/>
</dbReference>
<evidence type="ECO:0000256" key="6">
    <source>
        <dbReference type="ARBA" id="ARBA00023015"/>
    </source>
</evidence>
<dbReference type="EMBL" id="CDHK01000005">
    <property type="protein sequence ID" value="CEJ56905.1"/>
    <property type="molecule type" value="Genomic_DNA"/>
</dbReference>
<dbReference type="InterPro" id="IPR057344">
    <property type="entry name" value="ARM_SRB8"/>
</dbReference>
<evidence type="ECO:0000256" key="9">
    <source>
        <dbReference type="ARBA" id="ARBA00023242"/>
    </source>
</evidence>
<accession>A0A0F7TNA2</accession>
<feature type="compositionally biased region" description="Pro residues" evidence="12">
    <location>
        <begin position="54"/>
        <end position="63"/>
    </location>
</feature>
<reference evidence="15" key="1">
    <citation type="journal article" date="2015" name="Genome Announc.">
        <title>Draft genome sequence of the fungus Penicillium brasilianum MG11.</title>
        <authorList>
            <person name="Horn F."/>
            <person name="Linde J."/>
            <person name="Mattern D.J."/>
            <person name="Walther G."/>
            <person name="Guthke R."/>
            <person name="Brakhage A.A."/>
            <person name="Valiante V."/>
        </authorList>
    </citation>
    <scope>NUCLEOTIDE SEQUENCE [LARGE SCALE GENOMIC DNA]</scope>
    <source>
        <strain evidence="15">MG11</strain>
    </source>
</reference>
<dbReference type="PANTHER" id="PTHR46567">
    <property type="entry name" value="MEDIATOR OF RNA POLYMERASE II TRANSCRIPTION SUBUNIT 12"/>
    <property type="match status" value="1"/>
</dbReference>
<evidence type="ECO:0000256" key="8">
    <source>
        <dbReference type="ARBA" id="ARBA00023163"/>
    </source>
</evidence>
<feature type="compositionally biased region" description="Polar residues" evidence="12">
    <location>
        <begin position="92"/>
        <end position="121"/>
    </location>
</feature>
<evidence type="ECO:0000256" key="4">
    <source>
        <dbReference type="ARBA" id="ARBA00019622"/>
    </source>
</evidence>
<keyword evidence="7" id="KW-0010">Activator</keyword>
<comment type="subunit">
    <text evidence="3">Component of the SRB8-11 complex, which itself associates with the Mediator complex.</text>
</comment>
<feature type="compositionally biased region" description="Low complexity" evidence="12">
    <location>
        <begin position="36"/>
        <end position="53"/>
    </location>
</feature>
<feature type="compositionally biased region" description="Basic and acidic residues" evidence="12">
    <location>
        <begin position="76"/>
        <end position="89"/>
    </location>
</feature>
<evidence type="ECO:0000256" key="3">
    <source>
        <dbReference type="ARBA" id="ARBA00011629"/>
    </source>
</evidence>
<evidence type="ECO:0000256" key="11">
    <source>
        <dbReference type="ARBA" id="ARBA00032010"/>
    </source>
</evidence>
<feature type="region of interest" description="Disordered" evidence="12">
    <location>
        <begin position="1"/>
        <end position="123"/>
    </location>
</feature>
<feature type="compositionally biased region" description="Low complexity" evidence="12">
    <location>
        <begin position="1491"/>
        <end position="1516"/>
    </location>
</feature>
<dbReference type="InterPro" id="IPR019035">
    <property type="entry name" value="Mediator_Med12"/>
</dbReference>
<protein>
    <recommendedName>
        <fullName evidence="4">Mediator of RNA polymerase II transcription subunit 12</fullName>
    </recommendedName>
    <alternativeName>
        <fullName evidence="11">Mediator complex subunit 12</fullName>
    </alternativeName>
</protein>
<dbReference type="Pfam" id="PF25326">
    <property type="entry name" value="ARM_SRB8"/>
    <property type="match status" value="1"/>
</dbReference>
<sequence>MIPHSSAGQPWGHPMRTLNGGPGRVDLAQMAGQYDSPSVSSQHSISHSQLQSQPLPPPQPPIRQTPVVDLTAGGFESHDREPPPKRPRLDVSSGSNLGEAGSTMNSVEPRSTPSSAGSRPQLSWRGRPLWSFQAVISEIPGSENRGDGATASKPSSPPPFPAQPWTNVRPERQGNADSKSRDPSPVKKVSTTPYRIETPSAAPIIKGDKVAGFAPWTGNHPEDILNEQTAKQGYYDRTQVSQNESNTARPALYAQLKHRTGLQMLSSVFTAALEKRQNHNAVHAPSTFKPPPRVTLTDNKREAWLRDLANSAVPLRRLSRTIPHGIRGKVLLDQCLGKWIPVARAVWLAKCVGANEIRAFKRKGTSGALAVGLEAKWVREWTTNVQQFVEGVFSVPKSNDWKAKMTYAVGLTARLFFENLLDHDHFLEWFLASFEAASLATVPVWLLMLGIYWNNLMRYRRRGRRLAEILLEKLRQVTAAKLDPLQPLLDRLTRFVKKLVHEHTSSMILPNSWDTYKDQVSSCLNLSNKVDRALFQNIAERNARVQRPRHPKQSAQRSPHQRIIRLLDSIRSAHDITAVSSACLDTIDDRAILVSKLLEWLATPFRHGISRIYVGVRLLRKWKASGVDVDEHILSFLTHADINEKLNMDNVYHAISELVRSQTFSVGRYLQWLMAKGVTNRQPDDTLSAIETPGDIGLIAQIPVGRLPEHVGNLRKTLMARTGFSVSEEGETVANIKILICHRLPGLFRSAMLLDTSLKSLPQNMTWAVKAEIAQWLRRGVVEHTRMKANNLRAMLPGELGHSISALTSEEFYIVRDILETIGDISILADVLKVVSSSNDSTVLASVADTTNCHFDSLSVIGATMDLFRKLVDAYAGIKRYGMPSLDLMFSLIELGLRIPNELNTVAILRQDLSRMENKSVVAACSPVSDHIPDSFGEADPLFREKLDQLLLLGNVMDEPTLDTIFNMLAKHLETGEGKTKLSANDTCRYLAQLRSFQPKHFDMILARWVCGHLRSSDRTILLRILPPLIGVGCVTIRSFLSLAKRLSNSVNSIPNAADLPADLVELLVLHDEDGRYLDLVSYRFQLAQQEFISRNTEQALEIVCDAAACLKTDDQKPALRYINLETSMVTLLRELFVRNPECASRYCLQKIGDQSPAAILVFQKALDLLLGVDSQKANDSVISEVEKLANTTDDFSLPLCQLKLQVLFHADSANEDRSNLVDAMFKTVVADSRAHKLHWIDLVALMSPDAVRQIRERAEKEFFAIPLLEEPVTSQSITSLENAKLYLTIIEELASSISDSGTPSIAPLLVEKMDLLLHKIITLQSGLNNSDENRTATSAGQGRTTFERSLAFWFSALLRMVVIHRASFIQPSPTLKIGSSHEQSRLLISIFCIALSRLPGDVLRHFPGADYFPRQGAVEDCRPCPGILLQTHALDVAASLIDIFPDEIRHQCARFLKERCPPFVPLQNDSRFLYLLGPMSDSHPSSILQSASAPSPAGSASTPTPTSANFPAAGAAAQPTPSSQCGVLSENANCIANRLRLQSRGRIVGPYPIRPWELLEDAAPFVGVNDTAVNLGYFDARRVRV</sequence>
<keyword evidence="5" id="KW-0678">Repressor</keyword>
<evidence type="ECO:0000256" key="1">
    <source>
        <dbReference type="ARBA" id="ARBA00004123"/>
    </source>
</evidence>
<evidence type="ECO:0000259" key="13">
    <source>
        <dbReference type="SMART" id="SM01281"/>
    </source>
</evidence>
<gene>
    <name evidence="14" type="ORF">PMG11_05617</name>
</gene>
<evidence type="ECO:0000256" key="12">
    <source>
        <dbReference type="SAM" id="MobiDB-lite"/>
    </source>
</evidence>
<feature type="compositionally biased region" description="Basic and acidic residues" evidence="12">
    <location>
        <begin position="169"/>
        <end position="185"/>
    </location>
</feature>
<evidence type="ECO:0000256" key="7">
    <source>
        <dbReference type="ARBA" id="ARBA00023159"/>
    </source>
</evidence>